<dbReference type="EMBL" id="FNNC01000008">
    <property type="protein sequence ID" value="SDW99487.1"/>
    <property type="molecule type" value="Genomic_DNA"/>
</dbReference>
<feature type="domain" description="RNA 2-O ribose methyltransferase substrate binding" evidence="4">
    <location>
        <begin position="5"/>
        <end position="79"/>
    </location>
</feature>
<dbReference type="GO" id="GO:0032259">
    <property type="term" value="P:methylation"/>
    <property type="evidence" value="ECO:0007669"/>
    <property type="project" value="UniProtKB-KW"/>
</dbReference>
<sequence>MSQEWIAGKNPVIEALKADRKIERIMIADTSKKGAAQEIRALAGKKGIVVQEVSKKKLDELDAGVHQGVAAAVPAYQYAGMDDLFRKAEKQNEDPFFLVLDGVEDPHNLGSMIRTANASGVHGVIIPKRRAAGVTQTVVKTSAGAVEYVPVVRVTNINKTLDELKDKGLWVAGTGTENASDYRQMQADMPLALVIGNEGKGLSRLVKEACDFLVQIPMHGPVTSLNASVAGGILMYEVLRKRQEKGRPTP</sequence>
<evidence type="ECO:0000256" key="3">
    <source>
        <dbReference type="ARBA" id="ARBA00022679"/>
    </source>
</evidence>
<dbReference type="STRING" id="1122204.SAMN05421781_2998"/>
<dbReference type="InterPro" id="IPR013123">
    <property type="entry name" value="SpoU_subst-bd"/>
</dbReference>
<organism evidence="5 6">
    <name type="scientific">Marinococcus luteus</name>
    <dbReference type="NCBI Taxonomy" id="1122204"/>
    <lineage>
        <taxon>Bacteria</taxon>
        <taxon>Bacillati</taxon>
        <taxon>Bacillota</taxon>
        <taxon>Bacilli</taxon>
        <taxon>Bacillales</taxon>
        <taxon>Bacillaceae</taxon>
        <taxon>Marinococcus</taxon>
    </lineage>
</organism>
<dbReference type="InterPro" id="IPR001537">
    <property type="entry name" value="SpoU_MeTrfase"/>
</dbReference>
<dbReference type="RefSeq" id="WP_091616747.1">
    <property type="nucleotide sequence ID" value="NZ_FNNC01000008.1"/>
</dbReference>
<dbReference type="GO" id="GO:0005829">
    <property type="term" value="C:cytosol"/>
    <property type="evidence" value="ECO:0007669"/>
    <property type="project" value="TreeGrafter"/>
</dbReference>
<dbReference type="Proteomes" id="UP000199488">
    <property type="component" value="Unassembled WGS sequence"/>
</dbReference>
<dbReference type="SMART" id="SM00967">
    <property type="entry name" value="SpoU_sub_bind"/>
    <property type="match status" value="1"/>
</dbReference>
<dbReference type="Gene3D" id="3.40.1280.10">
    <property type="match status" value="1"/>
</dbReference>
<dbReference type="FunFam" id="3.40.1280.10:FF:000008">
    <property type="entry name" value="Group 3 RNA methyltransferase TrmH"/>
    <property type="match status" value="1"/>
</dbReference>
<protein>
    <submittedName>
        <fullName evidence="5">23S rRNA (Guanosine2251-2'-O)-methyltransferase</fullName>
    </submittedName>
</protein>
<dbReference type="InterPro" id="IPR004441">
    <property type="entry name" value="rRNA_MeTrfase_TrmH"/>
</dbReference>
<dbReference type="SUPFAM" id="SSF55315">
    <property type="entry name" value="L30e-like"/>
    <property type="match status" value="1"/>
</dbReference>
<dbReference type="Pfam" id="PF08032">
    <property type="entry name" value="SpoU_sub_bind"/>
    <property type="match status" value="1"/>
</dbReference>
<evidence type="ECO:0000313" key="6">
    <source>
        <dbReference type="Proteomes" id="UP000199488"/>
    </source>
</evidence>
<gene>
    <name evidence="5" type="ORF">SAMN05421781_2998</name>
</gene>
<dbReference type="SUPFAM" id="SSF75217">
    <property type="entry name" value="alpha/beta knot"/>
    <property type="match status" value="1"/>
</dbReference>
<dbReference type="GO" id="GO:0003723">
    <property type="term" value="F:RNA binding"/>
    <property type="evidence" value="ECO:0007669"/>
    <property type="project" value="InterPro"/>
</dbReference>
<dbReference type="PANTHER" id="PTHR46429:SF1">
    <property type="entry name" value="23S RRNA (GUANOSINE-2'-O-)-METHYLTRANSFERASE RLMB"/>
    <property type="match status" value="1"/>
</dbReference>
<dbReference type="InterPro" id="IPR029028">
    <property type="entry name" value="Alpha/beta_knot_MTases"/>
</dbReference>
<evidence type="ECO:0000256" key="1">
    <source>
        <dbReference type="ARBA" id="ARBA00007228"/>
    </source>
</evidence>
<keyword evidence="6" id="KW-1185">Reference proteome</keyword>
<dbReference type="Pfam" id="PF00588">
    <property type="entry name" value="SpoU_methylase"/>
    <property type="match status" value="1"/>
</dbReference>
<dbReference type="InterPro" id="IPR029026">
    <property type="entry name" value="tRNA_m1G_MTases_N"/>
</dbReference>
<dbReference type="GO" id="GO:0006396">
    <property type="term" value="P:RNA processing"/>
    <property type="evidence" value="ECO:0007669"/>
    <property type="project" value="InterPro"/>
</dbReference>
<dbReference type="NCBIfam" id="TIGR00186">
    <property type="entry name" value="rRNA_methyl_3"/>
    <property type="match status" value="1"/>
</dbReference>
<keyword evidence="2 5" id="KW-0489">Methyltransferase</keyword>
<proteinExistence type="inferred from homology"/>
<keyword evidence="3 5" id="KW-0808">Transferase</keyword>
<accession>A0A1H2Y2W2</accession>
<evidence type="ECO:0000259" key="4">
    <source>
        <dbReference type="SMART" id="SM00967"/>
    </source>
</evidence>
<dbReference type="InterPro" id="IPR029064">
    <property type="entry name" value="Ribosomal_eL30-like_sf"/>
</dbReference>
<dbReference type="GO" id="GO:0008173">
    <property type="term" value="F:RNA methyltransferase activity"/>
    <property type="evidence" value="ECO:0007669"/>
    <property type="project" value="InterPro"/>
</dbReference>
<evidence type="ECO:0000313" key="5">
    <source>
        <dbReference type="EMBL" id="SDW99487.1"/>
    </source>
</evidence>
<reference evidence="5 6" key="1">
    <citation type="submission" date="2016-10" db="EMBL/GenBank/DDBJ databases">
        <authorList>
            <person name="de Groot N.N."/>
        </authorList>
    </citation>
    <scope>NUCLEOTIDE SEQUENCE [LARGE SCALE GENOMIC DNA]</scope>
    <source>
        <strain evidence="5 6">DSM 23126</strain>
    </source>
</reference>
<evidence type="ECO:0000256" key="2">
    <source>
        <dbReference type="ARBA" id="ARBA00022603"/>
    </source>
</evidence>
<dbReference type="CDD" id="cd18103">
    <property type="entry name" value="SpoU-like_RlmB"/>
    <property type="match status" value="1"/>
</dbReference>
<dbReference type="Gene3D" id="3.30.1330.30">
    <property type="match status" value="1"/>
</dbReference>
<dbReference type="PANTHER" id="PTHR46429">
    <property type="entry name" value="23S RRNA (GUANOSINE-2'-O-)-METHYLTRANSFERASE RLMB"/>
    <property type="match status" value="1"/>
</dbReference>
<dbReference type="OrthoDB" id="9794400at2"/>
<comment type="similarity">
    <text evidence="1">Belongs to the class IV-like SAM-binding methyltransferase superfamily. RNA methyltransferase TrmH family.</text>
</comment>
<dbReference type="AlphaFoldDB" id="A0A1H2Y2W2"/>
<name>A0A1H2Y2W2_9BACI</name>